<organism evidence="11 12">
    <name type="scientific">Paenibacillus roseus</name>
    <dbReference type="NCBI Taxonomy" id="2798579"/>
    <lineage>
        <taxon>Bacteria</taxon>
        <taxon>Bacillati</taxon>
        <taxon>Bacillota</taxon>
        <taxon>Bacilli</taxon>
        <taxon>Bacillales</taxon>
        <taxon>Paenibacillaceae</taxon>
        <taxon>Paenibacillus</taxon>
    </lineage>
</organism>
<evidence type="ECO:0000256" key="1">
    <source>
        <dbReference type="ARBA" id="ARBA00005417"/>
    </source>
</evidence>
<sequence>MFQRKDAKTMSDAALEFKQVSKSYGGGGFVLNQFDLTVPKGRIVTLIGPSGCGKTTILKLINRLIEPESGSILLEGTDIGSLDPVELRRNIGYVIQQIGLFPHMTIEDNISLVPRLKGESKKALVGKVEELLRLIGLEPEQYRKRYPHELSGGQQQRIGVARALAANPSIILMDEPFSALDPISRIQLQKELIYLNKQVKKTIVFVTHDIDEALKIADHIILLKDGAIVQAASPEQLLQSPANDFVREFIGADRFRAEEVQRTAHDVMEDAVSIGQQASIADVLEQLGRNQISNLVVTSQENSVVGIIGFEQLRYSNESAAHSTRVKQITKDVPTVQKHTPLDKLSGLLAEHPIIPVVDESHKLCGIVTQAGFIKKIGLSRERGEVVL</sequence>
<dbReference type="GO" id="GO:0006865">
    <property type="term" value="P:amino acid transport"/>
    <property type="evidence" value="ECO:0007669"/>
    <property type="project" value="UniProtKB-UniRule"/>
</dbReference>
<dbReference type="Gene3D" id="3.10.580.10">
    <property type="entry name" value="CBS-domain"/>
    <property type="match status" value="1"/>
</dbReference>
<dbReference type="InterPro" id="IPR046342">
    <property type="entry name" value="CBS_dom_sf"/>
</dbReference>
<dbReference type="GO" id="GO:0005886">
    <property type="term" value="C:plasma membrane"/>
    <property type="evidence" value="ECO:0007669"/>
    <property type="project" value="UniProtKB-SubCell"/>
</dbReference>
<evidence type="ECO:0000256" key="9">
    <source>
        <dbReference type="RuleBase" id="RU369116"/>
    </source>
</evidence>
<keyword evidence="4 9" id="KW-0547">Nucleotide-binding</keyword>
<dbReference type="InterPro" id="IPR000644">
    <property type="entry name" value="CBS_dom"/>
</dbReference>
<comment type="subunit">
    <text evidence="9">The complex is probably composed of two ATP-binding proteins, two transmembrane proteins and a solute-binding protein.</text>
</comment>
<keyword evidence="9" id="KW-1003">Cell membrane</keyword>
<dbReference type="InterPro" id="IPR003593">
    <property type="entry name" value="AAA+_ATPase"/>
</dbReference>
<evidence type="ECO:0000259" key="10">
    <source>
        <dbReference type="PROSITE" id="PS50893"/>
    </source>
</evidence>
<keyword evidence="6" id="KW-0129">CBS domain</keyword>
<gene>
    <name evidence="11" type="ORF">JFN88_01065</name>
</gene>
<dbReference type="InterPro" id="IPR003439">
    <property type="entry name" value="ABC_transporter-like_ATP-bd"/>
</dbReference>
<keyword evidence="9" id="KW-0997">Cell inner membrane</keyword>
<dbReference type="SUPFAM" id="SSF52540">
    <property type="entry name" value="P-loop containing nucleoside triphosphate hydrolases"/>
    <property type="match status" value="1"/>
</dbReference>
<dbReference type="GO" id="GO:0016887">
    <property type="term" value="F:ATP hydrolysis activity"/>
    <property type="evidence" value="ECO:0007669"/>
    <property type="project" value="UniProtKB-UniRule"/>
</dbReference>
<keyword evidence="2 9" id="KW-0813">Transport</keyword>
<dbReference type="InterPro" id="IPR005892">
    <property type="entry name" value="Gly-betaine_transp_ATP-bd"/>
</dbReference>
<protein>
    <recommendedName>
        <fullName evidence="9">Quaternary amine transport ATP-binding protein</fullName>
        <ecNumber evidence="9">7.6.2.9</ecNumber>
    </recommendedName>
</protein>
<keyword evidence="12" id="KW-1185">Reference proteome</keyword>
<keyword evidence="5 9" id="KW-0067">ATP-binding</keyword>
<dbReference type="NCBIfam" id="TIGR01186">
    <property type="entry name" value="proV"/>
    <property type="match status" value="1"/>
</dbReference>
<name>A0A934IV63_9BACL</name>
<dbReference type="Pfam" id="PF00005">
    <property type="entry name" value="ABC_tran"/>
    <property type="match status" value="1"/>
</dbReference>
<dbReference type="GO" id="GO:0031460">
    <property type="term" value="P:glycine betaine transport"/>
    <property type="evidence" value="ECO:0007669"/>
    <property type="project" value="InterPro"/>
</dbReference>
<proteinExistence type="inferred from homology"/>
<comment type="caution">
    <text evidence="11">The sequence shown here is derived from an EMBL/GenBank/DDBJ whole genome shotgun (WGS) entry which is preliminary data.</text>
</comment>
<comment type="subcellular location">
    <subcellularLocation>
        <location evidence="9">Cell inner membrane</location>
        <topology evidence="9">Peripheral membrane protein</topology>
    </subcellularLocation>
</comment>
<dbReference type="AlphaFoldDB" id="A0A934IV63"/>
<evidence type="ECO:0000256" key="2">
    <source>
        <dbReference type="ARBA" id="ARBA00022448"/>
    </source>
</evidence>
<evidence type="ECO:0000256" key="6">
    <source>
        <dbReference type="ARBA" id="ARBA00023122"/>
    </source>
</evidence>
<evidence type="ECO:0000313" key="12">
    <source>
        <dbReference type="Proteomes" id="UP000640274"/>
    </source>
</evidence>
<comment type="catalytic activity">
    <reaction evidence="7">
        <text>a quaternary ammonium(out) + ATP + H2O = a quaternary ammonium(in) + ADP + phosphate + H(+)</text>
        <dbReference type="Rhea" id="RHEA:11036"/>
        <dbReference type="ChEBI" id="CHEBI:15377"/>
        <dbReference type="ChEBI" id="CHEBI:15378"/>
        <dbReference type="ChEBI" id="CHEBI:30616"/>
        <dbReference type="ChEBI" id="CHEBI:35267"/>
        <dbReference type="ChEBI" id="CHEBI:43474"/>
        <dbReference type="ChEBI" id="CHEBI:456216"/>
        <dbReference type="EC" id="7.6.2.9"/>
    </reaction>
</comment>
<dbReference type="SMART" id="SM00116">
    <property type="entry name" value="CBS"/>
    <property type="match status" value="2"/>
</dbReference>
<dbReference type="GO" id="GO:0015418">
    <property type="term" value="F:ABC-type quaternary ammonium compound transporting activity"/>
    <property type="evidence" value="ECO:0007669"/>
    <property type="project" value="UniProtKB-EC"/>
</dbReference>
<dbReference type="InterPro" id="IPR027417">
    <property type="entry name" value="P-loop_NTPase"/>
</dbReference>
<dbReference type="PROSITE" id="PS00211">
    <property type="entry name" value="ABC_TRANSPORTER_1"/>
    <property type="match status" value="1"/>
</dbReference>
<dbReference type="Gene3D" id="3.40.50.300">
    <property type="entry name" value="P-loop containing nucleotide triphosphate hydrolases"/>
    <property type="match status" value="1"/>
</dbReference>
<evidence type="ECO:0000256" key="7">
    <source>
        <dbReference type="ARBA" id="ARBA00052482"/>
    </source>
</evidence>
<dbReference type="Proteomes" id="UP000640274">
    <property type="component" value="Unassembled WGS sequence"/>
</dbReference>
<evidence type="ECO:0000313" key="11">
    <source>
        <dbReference type="EMBL" id="MBJ6359912.1"/>
    </source>
</evidence>
<comment type="subunit">
    <text evidence="8">The complex is composed of two ATP-binding proteins (OpuCA), two transmembrane proteins (OpuCB and OpuCD) and a solute-binding protein (OpuCC).</text>
</comment>
<evidence type="ECO:0000256" key="8">
    <source>
        <dbReference type="ARBA" id="ARBA00063934"/>
    </source>
</evidence>
<dbReference type="RefSeq" id="WP_199017440.1">
    <property type="nucleotide sequence ID" value="NZ_JAELUP010000003.1"/>
</dbReference>
<dbReference type="Pfam" id="PF00571">
    <property type="entry name" value="CBS"/>
    <property type="match status" value="2"/>
</dbReference>
<dbReference type="SUPFAM" id="SSF54631">
    <property type="entry name" value="CBS-domain pair"/>
    <property type="match status" value="1"/>
</dbReference>
<dbReference type="EC" id="7.6.2.9" evidence="9"/>
<keyword evidence="9" id="KW-0472">Membrane</keyword>
<reference evidence="11" key="1">
    <citation type="submission" date="2020-12" db="EMBL/GenBank/DDBJ databases">
        <authorList>
            <person name="Huq M.A."/>
        </authorList>
    </citation>
    <scope>NUCLEOTIDE SEQUENCE</scope>
    <source>
        <strain evidence="11">MAHUQ-46</strain>
    </source>
</reference>
<dbReference type="CDD" id="cd02205">
    <property type="entry name" value="CBS_pair_SF"/>
    <property type="match status" value="1"/>
</dbReference>
<comment type="similarity">
    <text evidence="1 9">Belongs to the ABC transporter superfamily.</text>
</comment>
<evidence type="ECO:0000256" key="4">
    <source>
        <dbReference type="ARBA" id="ARBA00022741"/>
    </source>
</evidence>
<evidence type="ECO:0000256" key="5">
    <source>
        <dbReference type="ARBA" id="ARBA00022840"/>
    </source>
</evidence>
<dbReference type="PANTHER" id="PTHR43117:SF4">
    <property type="entry name" value="OSMOPROTECTANT IMPORT ATP-BINDING PROTEIN OSMV"/>
    <property type="match status" value="1"/>
</dbReference>
<dbReference type="SMART" id="SM00382">
    <property type="entry name" value="AAA"/>
    <property type="match status" value="1"/>
</dbReference>
<dbReference type="PANTHER" id="PTHR43117">
    <property type="entry name" value="OSMOPROTECTANT IMPORT ATP-BINDING PROTEIN OSMV"/>
    <property type="match status" value="1"/>
</dbReference>
<accession>A0A934IV63</accession>
<keyword evidence="3" id="KW-0677">Repeat</keyword>
<dbReference type="InterPro" id="IPR017871">
    <property type="entry name" value="ABC_transporter-like_CS"/>
</dbReference>
<evidence type="ECO:0000256" key="3">
    <source>
        <dbReference type="ARBA" id="ARBA00022737"/>
    </source>
</evidence>
<dbReference type="FunFam" id="3.40.50.300:FF:000425">
    <property type="entry name" value="Probable ABC transporter, ATP-binding subunit"/>
    <property type="match status" value="1"/>
</dbReference>
<dbReference type="PROSITE" id="PS50893">
    <property type="entry name" value="ABC_TRANSPORTER_2"/>
    <property type="match status" value="1"/>
</dbReference>
<dbReference type="EMBL" id="JAELUP010000003">
    <property type="protein sequence ID" value="MBJ6359912.1"/>
    <property type="molecule type" value="Genomic_DNA"/>
</dbReference>
<feature type="domain" description="ABC transporter" evidence="10">
    <location>
        <begin position="15"/>
        <end position="250"/>
    </location>
</feature>
<dbReference type="GO" id="GO:0005524">
    <property type="term" value="F:ATP binding"/>
    <property type="evidence" value="ECO:0007669"/>
    <property type="project" value="UniProtKB-UniRule"/>
</dbReference>